<dbReference type="InterPro" id="IPR013155">
    <property type="entry name" value="M/V/L/I-tRNA-synth_anticd-bd"/>
</dbReference>
<accession>A0A1G2BSL8</accession>
<keyword evidence="3 10" id="KW-0963">Cytoplasm</keyword>
<dbReference type="InterPro" id="IPR009008">
    <property type="entry name" value="Val/Leu/Ile-tRNA-synth_edit"/>
</dbReference>
<dbReference type="GO" id="GO:0006438">
    <property type="term" value="P:valyl-tRNA aminoacylation"/>
    <property type="evidence" value="ECO:0007669"/>
    <property type="project" value="UniProtKB-UniRule"/>
</dbReference>
<keyword evidence="10" id="KW-0175">Coiled coil</keyword>
<evidence type="ECO:0000256" key="10">
    <source>
        <dbReference type="HAMAP-Rule" id="MF_02004"/>
    </source>
</evidence>
<evidence type="ECO:0000259" key="11">
    <source>
        <dbReference type="Pfam" id="PF00133"/>
    </source>
</evidence>
<dbReference type="GO" id="GO:0005829">
    <property type="term" value="C:cytosol"/>
    <property type="evidence" value="ECO:0007669"/>
    <property type="project" value="TreeGrafter"/>
</dbReference>
<evidence type="ECO:0000256" key="5">
    <source>
        <dbReference type="ARBA" id="ARBA00022741"/>
    </source>
</evidence>
<dbReference type="InterPro" id="IPR002303">
    <property type="entry name" value="Valyl-tRNA_ligase"/>
</dbReference>
<comment type="subcellular location">
    <subcellularLocation>
        <location evidence="1 10">Cytoplasm</location>
    </subcellularLocation>
</comment>
<dbReference type="CDD" id="cd07962">
    <property type="entry name" value="Anticodon_Ia_Val"/>
    <property type="match status" value="1"/>
</dbReference>
<comment type="subunit">
    <text evidence="2 10">Monomer.</text>
</comment>
<evidence type="ECO:0000259" key="13">
    <source>
        <dbReference type="Pfam" id="PF10458"/>
    </source>
</evidence>
<dbReference type="InterPro" id="IPR037118">
    <property type="entry name" value="Val-tRNA_synth_C_sf"/>
</dbReference>
<reference evidence="14 15" key="1">
    <citation type="journal article" date="2016" name="Nat. Commun.">
        <title>Thousands of microbial genomes shed light on interconnected biogeochemical processes in an aquifer system.</title>
        <authorList>
            <person name="Anantharaman K."/>
            <person name="Brown C.T."/>
            <person name="Hug L.A."/>
            <person name="Sharon I."/>
            <person name="Castelle C.J."/>
            <person name="Probst A.J."/>
            <person name="Thomas B.C."/>
            <person name="Singh A."/>
            <person name="Wilkins M.J."/>
            <person name="Karaoz U."/>
            <person name="Brodie E.L."/>
            <person name="Williams K.H."/>
            <person name="Hubbard S.S."/>
            <person name="Banfield J.F."/>
        </authorList>
    </citation>
    <scope>NUCLEOTIDE SEQUENCE [LARGE SCALE GENOMIC DNA]</scope>
</reference>
<dbReference type="SUPFAM" id="SSF52374">
    <property type="entry name" value="Nucleotidylyl transferase"/>
    <property type="match status" value="1"/>
</dbReference>
<keyword evidence="7 10" id="KW-0648">Protein biosynthesis</keyword>
<dbReference type="InterPro" id="IPR019499">
    <property type="entry name" value="Val-tRNA_synth_tRNA-bd"/>
</dbReference>
<dbReference type="Proteomes" id="UP000178109">
    <property type="component" value="Unassembled WGS sequence"/>
</dbReference>
<evidence type="ECO:0000256" key="2">
    <source>
        <dbReference type="ARBA" id="ARBA00011245"/>
    </source>
</evidence>
<keyword evidence="5 10" id="KW-0547">Nucleotide-binding</keyword>
<feature type="binding site" evidence="10">
    <location>
        <position position="562"/>
    </location>
    <ligand>
        <name>ATP</name>
        <dbReference type="ChEBI" id="CHEBI:30616"/>
    </ligand>
</feature>
<gene>
    <name evidence="10" type="primary">valS</name>
    <name evidence="14" type="ORF">A3H70_01145</name>
</gene>
<keyword evidence="8 10" id="KW-0030">Aminoacyl-tRNA synthetase</keyword>
<dbReference type="Gene3D" id="3.40.50.620">
    <property type="entry name" value="HUPs"/>
    <property type="match status" value="2"/>
</dbReference>
<dbReference type="FunFam" id="3.40.50.620:FF:000032">
    <property type="entry name" value="Valine--tRNA ligase"/>
    <property type="match status" value="1"/>
</dbReference>
<sequence>MTDKNIPKTYDPQKVEDSLYKQWESSGLFEPDIKSKGKPFSIAMPPPNATGTLHLGHAVMLALEDIMTRYARMNGRPTLWLPGTDHAAIATENKVEKDLLEKSKKTKQQLGREKFLKEVEKFVAQSQDTIKKQVRKMGASCDWSRERYTLDAGLSRCVQEVFVKMYNDGLIYRGHRIVNWCTRCQSTLADDEVEYKEQYGKFYYLKYGPVTIGTARPETKVLDKVIIVHPDDKRYKKYVGKTLDVPWIDGTVKATFVADKATDMNMGSGAMTITPAHSFVDFELAQKYGFEIKQIIGPDGKLTKNGGKFAGLDVREARDAIIAELKKKGLVEKIDENYVHNLSVCYRCDTPVEPLVAEQWFVNVDKPARTWKGKKRSLKKIAIDVVKSGDIKILPDRFTKTYFQWMANLHDWCVSRQIWFGHRIPVWYCKESSKFKVQSSKKHYIVSVNQPKVCPDCGCKNFEQDPDTLDTWFSSALWTFSTLLDAPKPNDTLDSWIKRNKQPGKDLQLFHPTSVMETGYDILFFWVARMILMTTYVLGEVPFKTVYLHGLVRDKEGRKMSKSLGNGIDPLDMISDYGADATRLSLVLGTTPGNDTRLYEEKIAGYRNFVNKIWNIARFILTRSESTNEHPNNPNKNSGHSDAIRVIRVATLADQWIQSRLQNLISDVTNHFEKYEFSSAGEKIYDFLWHELADWYVEISKCTDAPLGRLSLAPEILLEAIKLLHPFTPFITEEIFQRLKASGLIKSDDEFLASAAWPKASSVQTPHWGVSRKISESARKNIEQDFSALQELITTIRDLRAQHNLPYSEKLDAAITTAKYKKLFQSQERVIEQLTKVRIQVLPSKPVNQEEYILGHKADFDIYLKLSRQTMAGQEKRLAKERANLENYVKSLESKLANKNFLKNAPKEVVEKEKLKLKEAQASLSRHSDQDDR</sequence>
<evidence type="ECO:0000256" key="8">
    <source>
        <dbReference type="ARBA" id="ARBA00023146"/>
    </source>
</evidence>
<feature type="short sequence motif" description="'KMSKS' region" evidence="10">
    <location>
        <begin position="559"/>
        <end position="563"/>
    </location>
</feature>
<dbReference type="InterPro" id="IPR001412">
    <property type="entry name" value="aa-tRNA-synth_I_CS"/>
</dbReference>
<feature type="coiled-coil region" evidence="10">
    <location>
        <begin position="871"/>
        <end position="930"/>
    </location>
</feature>
<evidence type="ECO:0000313" key="15">
    <source>
        <dbReference type="Proteomes" id="UP000178109"/>
    </source>
</evidence>
<dbReference type="EMBL" id="MHKO01000032">
    <property type="protein sequence ID" value="OGY91978.1"/>
    <property type="molecule type" value="Genomic_DNA"/>
</dbReference>
<dbReference type="GO" id="GO:0005524">
    <property type="term" value="F:ATP binding"/>
    <property type="evidence" value="ECO:0007669"/>
    <property type="project" value="UniProtKB-UniRule"/>
</dbReference>
<dbReference type="NCBIfam" id="TIGR00422">
    <property type="entry name" value="valS"/>
    <property type="match status" value="1"/>
</dbReference>
<feature type="domain" description="Methionyl/Valyl/Leucyl/Isoleucyl-tRNA synthetase anticodon-binding" evidence="12">
    <location>
        <begin position="654"/>
        <end position="814"/>
    </location>
</feature>
<evidence type="ECO:0000256" key="4">
    <source>
        <dbReference type="ARBA" id="ARBA00022598"/>
    </source>
</evidence>
<dbReference type="SUPFAM" id="SSF47323">
    <property type="entry name" value="Anticodon-binding domain of a subclass of class I aminoacyl-tRNA synthetases"/>
    <property type="match status" value="1"/>
</dbReference>
<evidence type="ECO:0000313" key="14">
    <source>
        <dbReference type="EMBL" id="OGY91978.1"/>
    </source>
</evidence>
<comment type="domain">
    <text evidence="10">ValRS has two distinct active sites: one for aminoacylation and one for editing. The misactivated threonine is translocated from the active site to the editing site.</text>
</comment>
<comment type="domain">
    <text evidence="10">The C-terminal coiled-coil domain is crucial for aminoacylation activity.</text>
</comment>
<dbReference type="PRINTS" id="PR00986">
    <property type="entry name" value="TRNASYNTHVAL"/>
</dbReference>
<evidence type="ECO:0000256" key="1">
    <source>
        <dbReference type="ARBA" id="ARBA00004496"/>
    </source>
</evidence>
<comment type="caution">
    <text evidence="14">The sequence shown here is derived from an EMBL/GenBank/DDBJ whole genome shotgun (WGS) entry which is preliminary data.</text>
</comment>
<dbReference type="CDD" id="cd00817">
    <property type="entry name" value="ValRS_core"/>
    <property type="match status" value="1"/>
</dbReference>
<evidence type="ECO:0000256" key="3">
    <source>
        <dbReference type="ARBA" id="ARBA00022490"/>
    </source>
</evidence>
<keyword evidence="6 10" id="KW-0067">ATP-binding</keyword>
<dbReference type="Gene3D" id="1.10.730.10">
    <property type="entry name" value="Isoleucyl-tRNA Synthetase, Domain 1"/>
    <property type="match status" value="1"/>
</dbReference>
<comment type="catalytic activity">
    <reaction evidence="9 10">
        <text>tRNA(Val) + L-valine + ATP = L-valyl-tRNA(Val) + AMP + diphosphate</text>
        <dbReference type="Rhea" id="RHEA:10704"/>
        <dbReference type="Rhea" id="RHEA-COMP:9672"/>
        <dbReference type="Rhea" id="RHEA-COMP:9708"/>
        <dbReference type="ChEBI" id="CHEBI:30616"/>
        <dbReference type="ChEBI" id="CHEBI:33019"/>
        <dbReference type="ChEBI" id="CHEBI:57762"/>
        <dbReference type="ChEBI" id="CHEBI:78442"/>
        <dbReference type="ChEBI" id="CHEBI:78537"/>
        <dbReference type="ChEBI" id="CHEBI:456215"/>
        <dbReference type="EC" id="6.1.1.9"/>
    </reaction>
</comment>
<dbReference type="InterPro" id="IPR014729">
    <property type="entry name" value="Rossmann-like_a/b/a_fold"/>
</dbReference>
<evidence type="ECO:0000256" key="9">
    <source>
        <dbReference type="ARBA" id="ARBA00047552"/>
    </source>
</evidence>
<dbReference type="HAMAP" id="MF_02004">
    <property type="entry name" value="Val_tRNA_synth_type1"/>
    <property type="match status" value="1"/>
</dbReference>
<dbReference type="PANTHER" id="PTHR11946">
    <property type="entry name" value="VALYL-TRNA SYNTHETASES"/>
    <property type="match status" value="1"/>
</dbReference>
<dbReference type="SUPFAM" id="SSF50677">
    <property type="entry name" value="ValRS/IleRS/LeuRS editing domain"/>
    <property type="match status" value="1"/>
</dbReference>
<dbReference type="Pfam" id="PF00133">
    <property type="entry name" value="tRNA-synt_1"/>
    <property type="match status" value="1"/>
</dbReference>
<comment type="similarity">
    <text evidence="10">Belongs to the class-I aminoacyl-tRNA synthetase family. ValS type 1 subfamily.</text>
</comment>
<dbReference type="NCBIfam" id="NF004349">
    <property type="entry name" value="PRK05729.1"/>
    <property type="match status" value="1"/>
</dbReference>
<feature type="domain" description="Aminoacyl-tRNA synthetase class Ia" evidence="11">
    <location>
        <begin position="19"/>
        <end position="597"/>
    </location>
</feature>
<proteinExistence type="inferred from homology"/>
<evidence type="ECO:0000256" key="6">
    <source>
        <dbReference type="ARBA" id="ARBA00022840"/>
    </source>
</evidence>
<dbReference type="AlphaFoldDB" id="A0A1G2BSL8"/>
<dbReference type="InterPro" id="IPR002300">
    <property type="entry name" value="aa-tRNA-synth_Ia"/>
</dbReference>
<dbReference type="InterPro" id="IPR033705">
    <property type="entry name" value="Anticodon_Ia_Val"/>
</dbReference>
<dbReference type="PANTHER" id="PTHR11946:SF93">
    <property type="entry name" value="VALINE--TRNA LIGASE, CHLOROPLASTIC_MITOCHONDRIAL 2"/>
    <property type="match status" value="1"/>
</dbReference>
<feature type="domain" description="Valyl-tRNA synthetase tRNA-binding arm" evidence="13">
    <location>
        <begin position="874"/>
        <end position="923"/>
    </location>
</feature>
<organism evidence="14 15">
    <name type="scientific">Candidatus Komeilibacteria bacterium RIFCSPLOWO2_02_FULL_48_11</name>
    <dbReference type="NCBI Taxonomy" id="1798553"/>
    <lineage>
        <taxon>Bacteria</taxon>
        <taxon>Candidatus Komeiliibacteriota</taxon>
    </lineage>
</organism>
<dbReference type="SUPFAM" id="SSF46589">
    <property type="entry name" value="tRNA-binding arm"/>
    <property type="match status" value="1"/>
</dbReference>
<dbReference type="GO" id="GO:0002161">
    <property type="term" value="F:aminoacyl-tRNA deacylase activity"/>
    <property type="evidence" value="ECO:0007669"/>
    <property type="project" value="InterPro"/>
</dbReference>
<comment type="caution">
    <text evidence="10">Lacks conserved residue(s) required for the propagation of feature annotation.</text>
</comment>
<protein>
    <recommendedName>
        <fullName evidence="10">Valine--tRNA ligase</fullName>
        <ecNumber evidence="10">6.1.1.9</ecNumber>
    </recommendedName>
    <alternativeName>
        <fullName evidence="10">Valyl-tRNA synthetase</fullName>
        <shortName evidence="10">ValRS</shortName>
    </alternativeName>
</protein>
<dbReference type="PROSITE" id="PS00178">
    <property type="entry name" value="AA_TRNA_LIGASE_I"/>
    <property type="match status" value="1"/>
</dbReference>
<evidence type="ECO:0000259" key="12">
    <source>
        <dbReference type="Pfam" id="PF08264"/>
    </source>
</evidence>
<name>A0A1G2BSL8_9BACT</name>
<dbReference type="InterPro" id="IPR009080">
    <property type="entry name" value="tRNAsynth_Ia_anticodon-bd"/>
</dbReference>
<comment type="function">
    <text evidence="10">Catalyzes the attachment of valine to tRNA(Val). As ValRS can inadvertently accommodate and process structurally similar amino acids such as threonine, to avoid such errors, it has a 'posttransfer' editing activity that hydrolyzes mischarged Thr-tRNA(Val) in a tRNA-dependent manner.</text>
</comment>
<dbReference type="Pfam" id="PF10458">
    <property type="entry name" value="Val_tRNA-synt_C"/>
    <property type="match status" value="1"/>
</dbReference>
<dbReference type="Gene3D" id="1.10.287.380">
    <property type="entry name" value="Valyl-tRNA synthetase, C-terminal domain"/>
    <property type="match status" value="1"/>
</dbReference>
<dbReference type="InterPro" id="IPR010978">
    <property type="entry name" value="tRNA-bd_arm"/>
</dbReference>
<evidence type="ECO:0000256" key="7">
    <source>
        <dbReference type="ARBA" id="ARBA00022917"/>
    </source>
</evidence>
<dbReference type="STRING" id="1798553.A3H70_01145"/>
<dbReference type="Pfam" id="PF08264">
    <property type="entry name" value="Anticodon_1"/>
    <property type="match status" value="1"/>
</dbReference>
<keyword evidence="4 10" id="KW-0436">Ligase</keyword>
<dbReference type="GO" id="GO:0004832">
    <property type="term" value="F:valine-tRNA ligase activity"/>
    <property type="evidence" value="ECO:0007669"/>
    <property type="project" value="UniProtKB-UniRule"/>
</dbReference>
<dbReference type="EC" id="6.1.1.9" evidence="10"/>